<feature type="region of interest" description="Disordered" evidence="1">
    <location>
        <begin position="142"/>
        <end position="169"/>
    </location>
</feature>
<feature type="compositionally biased region" description="Basic and acidic residues" evidence="1">
    <location>
        <begin position="142"/>
        <end position="152"/>
    </location>
</feature>
<sequence>MPRINRKRRSDAISRDASPSDPPNPPPSRSRQRSSSSEPSESTHSPDAGGADDDDHSSETQADAQRKSLVKKLVRLALATEYSRTPLRRTDITAKVFKDAAGNNVAAGPHGGRSSGFKQVFDDAQKVLQGTFGMELRELPSREKTTLKERRTQATQQSAGKGGGGGGSAGANHRGYILVSVLPRPYQESVPVLGVPNRAPSQEAEAGYVAFYSFVVALVYLNDGEVAEQKLERYLRRVNAEMQTPFGTLEKVKARMVREGYLERKKEQAGGEEVVSFTVGPRGKMEVGRKGVEGLVRSVYGLGAAGDNGDGPKIEDAELAKRLQRSLGVRGEVLGGEDGDGVPPSAGGSGRQSRNESRNGTPQPRTQQQQQQQPRRRGRPRRAARDDDDVDD</sequence>
<evidence type="ECO:0000259" key="2">
    <source>
        <dbReference type="SMART" id="SM01373"/>
    </source>
</evidence>
<evidence type="ECO:0000256" key="1">
    <source>
        <dbReference type="SAM" id="MobiDB-lite"/>
    </source>
</evidence>
<dbReference type="PANTHER" id="PTHR11736:SF14">
    <property type="entry name" value="NSE3 HOMOLOG, SMC5-SMC6 COMPLEX COMPONENT"/>
    <property type="match status" value="1"/>
</dbReference>
<dbReference type="PANTHER" id="PTHR11736">
    <property type="entry name" value="MELANOMA-ASSOCIATED ANTIGEN MAGE ANTIGEN"/>
    <property type="match status" value="1"/>
</dbReference>
<dbReference type="InterPro" id="IPR037445">
    <property type="entry name" value="MAGE"/>
</dbReference>
<protein>
    <recommendedName>
        <fullName evidence="2">MAGE domain-containing protein</fullName>
    </recommendedName>
</protein>
<feature type="region of interest" description="Disordered" evidence="1">
    <location>
        <begin position="1"/>
        <end position="68"/>
    </location>
</feature>
<feature type="region of interest" description="Disordered" evidence="1">
    <location>
        <begin position="330"/>
        <end position="392"/>
    </location>
</feature>
<dbReference type="InterPro" id="IPR002190">
    <property type="entry name" value="MHD_dom"/>
</dbReference>
<organism evidence="3 4">
    <name type="scientific">Cyphellophora europaea (strain CBS 101466)</name>
    <name type="common">Phialophora europaea</name>
    <dbReference type="NCBI Taxonomy" id="1220924"/>
    <lineage>
        <taxon>Eukaryota</taxon>
        <taxon>Fungi</taxon>
        <taxon>Dikarya</taxon>
        <taxon>Ascomycota</taxon>
        <taxon>Pezizomycotina</taxon>
        <taxon>Eurotiomycetes</taxon>
        <taxon>Chaetothyriomycetidae</taxon>
        <taxon>Chaetothyriales</taxon>
        <taxon>Cyphellophoraceae</taxon>
        <taxon>Cyphellophora</taxon>
    </lineage>
</organism>
<feature type="compositionally biased region" description="Low complexity" evidence="1">
    <location>
        <begin position="33"/>
        <end position="49"/>
    </location>
</feature>
<feature type="compositionally biased region" description="Gly residues" evidence="1">
    <location>
        <begin position="160"/>
        <end position="169"/>
    </location>
</feature>
<dbReference type="Gene3D" id="1.10.10.1210">
    <property type="entry name" value="MAGE homology domain, winged helix WH2 motif"/>
    <property type="match status" value="1"/>
</dbReference>
<dbReference type="GeneID" id="19968417"/>
<dbReference type="VEuPathDB" id="FungiDB:HMPREF1541_01078"/>
<evidence type="ECO:0000313" key="3">
    <source>
        <dbReference type="EMBL" id="ETN46889.1"/>
    </source>
</evidence>
<dbReference type="STRING" id="1220924.W2SG97"/>
<dbReference type="GO" id="GO:0006281">
    <property type="term" value="P:DNA repair"/>
    <property type="evidence" value="ECO:0007669"/>
    <property type="project" value="TreeGrafter"/>
</dbReference>
<dbReference type="SMART" id="SM01373">
    <property type="entry name" value="MAGE"/>
    <property type="match status" value="1"/>
</dbReference>
<dbReference type="Pfam" id="PF01454">
    <property type="entry name" value="MAGE"/>
    <property type="match status" value="1"/>
</dbReference>
<dbReference type="FunCoup" id="W2SG97">
    <property type="interactions" value="34"/>
</dbReference>
<dbReference type="Gene3D" id="1.10.10.1200">
    <property type="entry name" value="MAGE homology domain, winged helix WH1 motif"/>
    <property type="match status" value="1"/>
</dbReference>
<dbReference type="InParanoid" id="W2SG97"/>
<gene>
    <name evidence="3" type="ORF">HMPREF1541_01078</name>
</gene>
<feature type="compositionally biased region" description="Low complexity" evidence="1">
    <location>
        <begin position="360"/>
        <end position="373"/>
    </location>
</feature>
<dbReference type="GO" id="GO:0005634">
    <property type="term" value="C:nucleus"/>
    <property type="evidence" value="ECO:0007669"/>
    <property type="project" value="TreeGrafter"/>
</dbReference>
<dbReference type="EMBL" id="KB822711">
    <property type="protein sequence ID" value="ETN46889.1"/>
    <property type="molecule type" value="Genomic_DNA"/>
</dbReference>
<dbReference type="InterPro" id="IPR041898">
    <property type="entry name" value="MAGE_WH1"/>
</dbReference>
<keyword evidence="4" id="KW-1185">Reference proteome</keyword>
<dbReference type="Proteomes" id="UP000030752">
    <property type="component" value="Unassembled WGS sequence"/>
</dbReference>
<reference evidence="3 4" key="1">
    <citation type="submission" date="2013-03" db="EMBL/GenBank/DDBJ databases">
        <title>The Genome Sequence of Phialophora europaea CBS 101466.</title>
        <authorList>
            <consortium name="The Broad Institute Genomics Platform"/>
            <person name="Cuomo C."/>
            <person name="de Hoog S."/>
            <person name="Gorbushina A."/>
            <person name="Walker B."/>
            <person name="Young S.K."/>
            <person name="Zeng Q."/>
            <person name="Gargeya S."/>
            <person name="Fitzgerald M."/>
            <person name="Haas B."/>
            <person name="Abouelleil A."/>
            <person name="Allen A.W."/>
            <person name="Alvarado L."/>
            <person name="Arachchi H.M."/>
            <person name="Berlin A.M."/>
            <person name="Chapman S.B."/>
            <person name="Gainer-Dewar J."/>
            <person name="Goldberg J."/>
            <person name="Griggs A."/>
            <person name="Gujja S."/>
            <person name="Hansen M."/>
            <person name="Howarth C."/>
            <person name="Imamovic A."/>
            <person name="Ireland A."/>
            <person name="Larimer J."/>
            <person name="McCowan C."/>
            <person name="Murphy C."/>
            <person name="Pearson M."/>
            <person name="Poon T.W."/>
            <person name="Priest M."/>
            <person name="Roberts A."/>
            <person name="Saif S."/>
            <person name="Shea T."/>
            <person name="Sisk P."/>
            <person name="Sykes S."/>
            <person name="Wortman J."/>
            <person name="Nusbaum C."/>
            <person name="Birren B."/>
        </authorList>
    </citation>
    <scope>NUCLEOTIDE SEQUENCE [LARGE SCALE GENOMIC DNA]</scope>
    <source>
        <strain evidence="3 4">CBS 101466</strain>
    </source>
</reference>
<dbReference type="RefSeq" id="XP_008711601.1">
    <property type="nucleotide sequence ID" value="XM_008713379.1"/>
</dbReference>
<proteinExistence type="predicted"/>
<accession>W2SG97</accession>
<feature type="domain" description="MAGE" evidence="2">
    <location>
        <begin position="73"/>
        <end position="292"/>
    </location>
</feature>
<name>W2SG97_CYPE1</name>
<evidence type="ECO:0000313" key="4">
    <source>
        <dbReference type="Proteomes" id="UP000030752"/>
    </source>
</evidence>
<dbReference type="InterPro" id="IPR041899">
    <property type="entry name" value="MAGE_WH2"/>
</dbReference>
<dbReference type="OrthoDB" id="205198at2759"/>
<dbReference type="HOGENOM" id="CLU_048908_1_0_1"/>
<dbReference type="AlphaFoldDB" id="W2SG97"/>
<dbReference type="eggNOG" id="KOG4562">
    <property type="taxonomic scope" value="Eukaryota"/>
</dbReference>